<proteinExistence type="inferred from homology"/>
<dbReference type="UniPathway" id="UPA00610">
    <property type="reaction ID" value="UER00666"/>
</dbReference>
<evidence type="ECO:0000256" key="2">
    <source>
        <dbReference type="ARBA" id="ARBA00006581"/>
    </source>
</evidence>
<accession>A0A8J5CGJ0</accession>
<dbReference type="InterPro" id="IPR029054">
    <property type="entry name" value="dUTPase-like"/>
</dbReference>
<sequence length="579" mass="64574">MQRLFLLLTLIIPPLRSPSPTIFQLPFVRYAISYNISSLYLPHRFSMFHRLRKLLKEDNEKIISQEEVVKALGELQAQVEKSLSSQFGNRQARILPIRVDAIVVEDTWRRKMPVVEDACGEEVDFSILTRGYEAWHNGEANLLITSGLVGRLSNNFNVAFAYEIQGVVDYFPLHGVNVLPGRSLSTRSLQGLNWVIQPTQEIVPMQPSEVNSKNLMDKRISLSFYNYTTAQPSKPLTYNEKDEEIQGNEDVSHIITVLVEQAPGVFIYQDDPKPLDNNNTEEAAVSNNYPFVLAHKLTPNAVIPIQRTPGAVGFDLVASEAQMIEPRGRGLVSTGLSLEIPWGSYERIAARSSAALKFGIDIGIGVIDSDYKGEILIMISNHSDFPFQINQGDCLAQIIFEQILLLTICEATSLSPTTRSNQGFGLPPITSKECKKQPIWDTLGEPSGKFDYYVNYALPDLLPDLELPALSWDDDTITTTPPIFSKLLPRDKHLVSVCIEDAILQQERSPENHAGTTSPWASVPRSMDLSGKRPDMADAGNPNAKNSTEVRLKLGHRMYHWAAIEGRDDSQKSGGTNTL</sequence>
<name>A0A8J5CGJ0_ZINOF</name>
<dbReference type="Gene3D" id="2.70.40.10">
    <property type="match status" value="1"/>
</dbReference>
<feature type="signal peptide" evidence="7">
    <location>
        <begin position="1"/>
        <end position="18"/>
    </location>
</feature>
<evidence type="ECO:0000313" key="9">
    <source>
        <dbReference type="EMBL" id="KAG6474399.1"/>
    </source>
</evidence>
<keyword evidence="5" id="KW-0546">Nucleotide metabolism</keyword>
<comment type="pathway">
    <text evidence="1">Pyrimidine metabolism; dUMP biosynthesis; dUMP from dCTP (dUTP route): step 2/2.</text>
</comment>
<evidence type="ECO:0000259" key="8">
    <source>
        <dbReference type="Pfam" id="PF00692"/>
    </source>
</evidence>
<gene>
    <name evidence="9" type="ORF">ZIOFF_068334</name>
</gene>
<evidence type="ECO:0000256" key="3">
    <source>
        <dbReference type="ARBA" id="ARBA00012379"/>
    </source>
</evidence>
<keyword evidence="4" id="KW-0378">Hydrolase</keyword>
<dbReference type="AlphaFoldDB" id="A0A8J5CGJ0"/>
<evidence type="ECO:0000256" key="6">
    <source>
        <dbReference type="SAM" id="MobiDB-lite"/>
    </source>
</evidence>
<comment type="caution">
    <text evidence="9">The sequence shown here is derived from an EMBL/GenBank/DDBJ whole genome shotgun (WGS) entry which is preliminary data.</text>
</comment>
<dbReference type="GO" id="GO:0004170">
    <property type="term" value="F:dUTP diphosphatase activity"/>
    <property type="evidence" value="ECO:0007669"/>
    <property type="project" value="UniProtKB-EC"/>
</dbReference>
<dbReference type="InterPro" id="IPR008181">
    <property type="entry name" value="dUTPase"/>
</dbReference>
<dbReference type="InterPro" id="IPR033704">
    <property type="entry name" value="dUTPase_trimeric"/>
</dbReference>
<dbReference type="EMBL" id="JACMSC010000019">
    <property type="protein sequence ID" value="KAG6474399.1"/>
    <property type="molecule type" value="Genomic_DNA"/>
</dbReference>
<dbReference type="SUPFAM" id="SSF51283">
    <property type="entry name" value="dUTPase-like"/>
    <property type="match status" value="1"/>
</dbReference>
<reference evidence="9 10" key="1">
    <citation type="submission" date="2020-08" db="EMBL/GenBank/DDBJ databases">
        <title>Plant Genome Project.</title>
        <authorList>
            <person name="Zhang R.-G."/>
        </authorList>
    </citation>
    <scope>NUCLEOTIDE SEQUENCE [LARGE SCALE GENOMIC DNA]</scope>
    <source>
        <tissue evidence="9">Rhizome</tissue>
    </source>
</reference>
<dbReference type="Proteomes" id="UP000734854">
    <property type="component" value="Unassembled WGS sequence"/>
</dbReference>
<feature type="region of interest" description="Disordered" evidence="6">
    <location>
        <begin position="506"/>
        <end position="547"/>
    </location>
</feature>
<organism evidence="9 10">
    <name type="scientific">Zingiber officinale</name>
    <name type="common">Ginger</name>
    <name type="synonym">Amomum zingiber</name>
    <dbReference type="NCBI Taxonomy" id="94328"/>
    <lineage>
        <taxon>Eukaryota</taxon>
        <taxon>Viridiplantae</taxon>
        <taxon>Streptophyta</taxon>
        <taxon>Embryophyta</taxon>
        <taxon>Tracheophyta</taxon>
        <taxon>Spermatophyta</taxon>
        <taxon>Magnoliopsida</taxon>
        <taxon>Liliopsida</taxon>
        <taxon>Zingiberales</taxon>
        <taxon>Zingiberaceae</taxon>
        <taxon>Zingiber</taxon>
    </lineage>
</organism>
<dbReference type="NCBIfam" id="TIGR00576">
    <property type="entry name" value="dut"/>
    <property type="match status" value="1"/>
</dbReference>
<dbReference type="GO" id="GO:0046081">
    <property type="term" value="P:dUTP catabolic process"/>
    <property type="evidence" value="ECO:0007669"/>
    <property type="project" value="InterPro"/>
</dbReference>
<dbReference type="GO" id="GO:0000287">
    <property type="term" value="F:magnesium ion binding"/>
    <property type="evidence" value="ECO:0007669"/>
    <property type="project" value="InterPro"/>
</dbReference>
<dbReference type="CDD" id="cd07557">
    <property type="entry name" value="trimeric_dUTPase"/>
    <property type="match status" value="1"/>
</dbReference>
<dbReference type="GO" id="GO:0006226">
    <property type="term" value="P:dUMP biosynthetic process"/>
    <property type="evidence" value="ECO:0007669"/>
    <property type="project" value="UniProtKB-UniPathway"/>
</dbReference>
<dbReference type="PANTHER" id="PTHR11241">
    <property type="entry name" value="DEOXYURIDINE 5'-TRIPHOSPHATE NUCLEOTIDOHYDROLASE"/>
    <property type="match status" value="1"/>
</dbReference>
<dbReference type="Pfam" id="PF00692">
    <property type="entry name" value="dUTPase"/>
    <property type="match status" value="1"/>
</dbReference>
<feature type="chain" id="PRO_5035238052" description="dUTP diphosphatase" evidence="7">
    <location>
        <begin position="19"/>
        <end position="579"/>
    </location>
</feature>
<evidence type="ECO:0000256" key="7">
    <source>
        <dbReference type="SAM" id="SignalP"/>
    </source>
</evidence>
<feature type="domain" description="dUTPase-like" evidence="8">
    <location>
        <begin position="301"/>
        <end position="425"/>
    </location>
</feature>
<evidence type="ECO:0000256" key="5">
    <source>
        <dbReference type="ARBA" id="ARBA00023080"/>
    </source>
</evidence>
<comment type="similarity">
    <text evidence="2">Belongs to the dUTPase family.</text>
</comment>
<dbReference type="InterPro" id="IPR036157">
    <property type="entry name" value="dUTPase-like_sf"/>
</dbReference>
<keyword evidence="10" id="KW-1185">Reference proteome</keyword>
<evidence type="ECO:0000256" key="1">
    <source>
        <dbReference type="ARBA" id="ARBA00005142"/>
    </source>
</evidence>
<dbReference type="PANTHER" id="PTHR11241:SF0">
    <property type="entry name" value="DEOXYURIDINE 5'-TRIPHOSPHATE NUCLEOTIDOHYDROLASE"/>
    <property type="match status" value="1"/>
</dbReference>
<evidence type="ECO:0000313" key="10">
    <source>
        <dbReference type="Proteomes" id="UP000734854"/>
    </source>
</evidence>
<dbReference type="EC" id="3.6.1.23" evidence="3"/>
<protein>
    <recommendedName>
        <fullName evidence="3">dUTP diphosphatase</fullName>
        <ecNumber evidence="3">3.6.1.23</ecNumber>
    </recommendedName>
</protein>
<keyword evidence="7" id="KW-0732">Signal</keyword>
<evidence type="ECO:0000256" key="4">
    <source>
        <dbReference type="ARBA" id="ARBA00022801"/>
    </source>
</evidence>